<accession>A0A1Y2FE02</accession>
<dbReference type="SUPFAM" id="SSF158573">
    <property type="entry name" value="GINS helical bundle-like"/>
    <property type="match status" value="1"/>
</dbReference>
<dbReference type="OrthoDB" id="338231at2759"/>
<dbReference type="PANTHER" id="PTHR21206:SF0">
    <property type="entry name" value="DNA REPLICATION COMPLEX GINS PROTEIN SLD5"/>
    <property type="match status" value="1"/>
</dbReference>
<reference evidence="9 10" key="1">
    <citation type="submission" date="2016-07" db="EMBL/GenBank/DDBJ databases">
        <title>Pervasive Adenine N6-methylation of Active Genes in Fungi.</title>
        <authorList>
            <consortium name="DOE Joint Genome Institute"/>
            <person name="Mondo S.J."/>
            <person name="Dannebaum R.O."/>
            <person name="Kuo R.C."/>
            <person name="Labutti K."/>
            <person name="Haridas S."/>
            <person name="Kuo A."/>
            <person name="Salamov A."/>
            <person name="Ahrendt S.R."/>
            <person name="Lipzen A."/>
            <person name="Sullivan W."/>
            <person name="Andreopoulos W.B."/>
            <person name="Clum A."/>
            <person name="Lindquist E."/>
            <person name="Daum C."/>
            <person name="Ramamoorthy G.K."/>
            <person name="Gryganskyi A."/>
            <person name="Culley D."/>
            <person name="Magnuson J.K."/>
            <person name="James T.Y."/>
            <person name="O'Malley M.A."/>
            <person name="Stajich J.E."/>
            <person name="Spatafora J.W."/>
            <person name="Visel A."/>
            <person name="Grigoriev I.V."/>
        </authorList>
    </citation>
    <scope>NUCLEOTIDE SEQUENCE [LARGE SCALE GENOMIC DNA]</scope>
    <source>
        <strain evidence="9 10">12-1054</strain>
    </source>
</reference>
<dbReference type="Pfam" id="PF05916">
    <property type="entry name" value="Sld5"/>
    <property type="match status" value="1"/>
</dbReference>
<dbReference type="STRING" id="56484.A0A1Y2FE02"/>
<comment type="similarity">
    <text evidence="2 6">Belongs to the GINS4/SLD5 family.</text>
</comment>
<dbReference type="GO" id="GO:0000727">
    <property type="term" value="P:double-strand break repair via break-induced replication"/>
    <property type="evidence" value="ECO:0007669"/>
    <property type="project" value="TreeGrafter"/>
</dbReference>
<dbReference type="CDD" id="cd11711">
    <property type="entry name" value="GINS_A_Sld5"/>
    <property type="match status" value="1"/>
</dbReference>
<dbReference type="Proteomes" id="UP000193685">
    <property type="component" value="Unassembled WGS sequence"/>
</dbReference>
<keyword evidence="4 6" id="KW-0235">DNA replication</keyword>
<dbReference type="Gene3D" id="1.20.58.1030">
    <property type="match status" value="1"/>
</dbReference>
<dbReference type="InterPro" id="IPR031633">
    <property type="entry name" value="SLD5_C"/>
</dbReference>
<comment type="function">
    <text evidence="6">The GINS complex plays an essential role in the initiation of DNA replication.</text>
</comment>
<organism evidence="9 10">
    <name type="scientific">Protomyces lactucae-debilis</name>
    <dbReference type="NCBI Taxonomy" id="2754530"/>
    <lineage>
        <taxon>Eukaryota</taxon>
        <taxon>Fungi</taxon>
        <taxon>Dikarya</taxon>
        <taxon>Ascomycota</taxon>
        <taxon>Taphrinomycotina</taxon>
        <taxon>Taphrinomycetes</taxon>
        <taxon>Taphrinales</taxon>
        <taxon>Protomycetaceae</taxon>
        <taxon>Protomyces</taxon>
    </lineage>
</organism>
<dbReference type="CDD" id="cd21692">
    <property type="entry name" value="GINS_B_Sld5"/>
    <property type="match status" value="1"/>
</dbReference>
<evidence type="ECO:0000256" key="6">
    <source>
        <dbReference type="PIRNR" id="PIRNR007764"/>
    </source>
</evidence>
<evidence type="ECO:0000256" key="3">
    <source>
        <dbReference type="ARBA" id="ARBA00014804"/>
    </source>
</evidence>
<dbReference type="InterPro" id="IPR036224">
    <property type="entry name" value="GINS_bundle-like_dom_sf"/>
</dbReference>
<proteinExistence type="inferred from homology"/>
<dbReference type="EMBL" id="MCFI01000010">
    <property type="protein sequence ID" value="ORY82142.1"/>
    <property type="molecule type" value="Genomic_DNA"/>
</dbReference>
<evidence type="ECO:0000256" key="5">
    <source>
        <dbReference type="ARBA" id="ARBA00023242"/>
    </source>
</evidence>
<keyword evidence="5 6" id="KW-0539">Nucleus</keyword>
<feature type="domain" description="DNA replication complex GINS protein SLD5 C-terminal" evidence="8">
    <location>
        <begin position="169"/>
        <end position="219"/>
    </location>
</feature>
<dbReference type="PANTHER" id="PTHR21206">
    <property type="entry name" value="SLD5 PROTEIN"/>
    <property type="match status" value="1"/>
</dbReference>
<dbReference type="InterPro" id="IPR038749">
    <property type="entry name" value="Sld5_GINS_A"/>
</dbReference>
<dbReference type="InterPro" id="IPR021151">
    <property type="entry name" value="GINS_A"/>
</dbReference>
<dbReference type="AlphaFoldDB" id="A0A1Y2FE02"/>
<dbReference type="InterPro" id="IPR008591">
    <property type="entry name" value="GINS_Sld5"/>
</dbReference>
<dbReference type="PIRSF" id="PIRSF007764">
    <property type="entry name" value="Sld5"/>
    <property type="match status" value="1"/>
</dbReference>
<evidence type="ECO:0000313" key="10">
    <source>
        <dbReference type="Proteomes" id="UP000193685"/>
    </source>
</evidence>
<dbReference type="GO" id="GO:0000811">
    <property type="term" value="C:GINS complex"/>
    <property type="evidence" value="ECO:0007669"/>
    <property type="project" value="UniProtKB-UniRule"/>
</dbReference>
<evidence type="ECO:0000256" key="1">
    <source>
        <dbReference type="ARBA" id="ARBA00004123"/>
    </source>
</evidence>
<evidence type="ECO:0000259" key="8">
    <source>
        <dbReference type="Pfam" id="PF16922"/>
    </source>
</evidence>
<dbReference type="Pfam" id="PF16922">
    <property type="entry name" value="SLD5_C"/>
    <property type="match status" value="1"/>
</dbReference>
<protein>
    <recommendedName>
        <fullName evidence="3 6">DNA replication complex GINS protein SLD5</fullName>
    </recommendedName>
</protein>
<name>A0A1Y2FE02_PROLT</name>
<evidence type="ECO:0000256" key="2">
    <source>
        <dbReference type="ARBA" id="ARBA00008187"/>
    </source>
</evidence>
<dbReference type="GeneID" id="63786474"/>
<evidence type="ECO:0000313" key="9">
    <source>
        <dbReference type="EMBL" id="ORY82142.1"/>
    </source>
</evidence>
<dbReference type="Gene3D" id="3.40.5.60">
    <property type="match status" value="1"/>
</dbReference>
<evidence type="ECO:0000256" key="4">
    <source>
        <dbReference type="ARBA" id="ARBA00022705"/>
    </source>
</evidence>
<comment type="subcellular location">
    <subcellularLocation>
        <location evidence="1 6">Nucleus</location>
    </subcellularLocation>
</comment>
<comment type="caution">
    <text evidence="9">The sequence shown here is derived from an EMBL/GenBank/DDBJ whole genome shotgun (WGS) entry which is preliminary data.</text>
</comment>
<dbReference type="GO" id="GO:0006261">
    <property type="term" value="P:DNA-templated DNA replication"/>
    <property type="evidence" value="ECO:0007669"/>
    <property type="project" value="InterPro"/>
</dbReference>
<dbReference type="OMA" id="ILETAWI"/>
<gene>
    <name evidence="9" type="ORF">BCR37DRAFT_38244</name>
</gene>
<dbReference type="RefSeq" id="XP_040725276.1">
    <property type="nucleotide sequence ID" value="XM_040869875.1"/>
</dbReference>
<dbReference type="SUPFAM" id="SSF160059">
    <property type="entry name" value="PriA/YqbF domain"/>
    <property type="match status" value="1"/>
</dbReference>
<keyword evidence="10" id="KW-1185">Reference proteome</keyword>
<sequence length="220" mass="25085">MSDELDLDALLNEHIPLAQPAAPSLDDLVQAWVSERTAPELLPYEQRLIDHIADLLRKQIEHVEETSGMDARTGFKLVIIQTEMERVKYLIRSYLRARIAKIDRYALHILKSPEQLARLSHLERQYLQKHQAVLERHFHTAFLRDLPDNGNLRRLDDTTAAGVSMVTAPDLKQAVFCRVLKESNQVRVGAEKEDLEEGSTVLLRYESIKGLILDGSVALM</sequence>
<evidence type="ECO:0000259" key="7">
    <source>
        <dbReference type="Pfam" id="PF05916"/>
    </source>
</evidence>
<feature type="domain" description="GINS subunit" evidence="7">
    <location>
        <begin position="74"/>
        <end position="139"/>
    </location>
</feature>